<accession>A0A3G6J2R1</accession>
<dbReference type="InterPro" id="IPR050955">
    <property type="entry name" value="Plant_Biomass_Hydrol_Est"/>
</dbReference>
<proteinExistence type="predicted"/>
<dbReference type="InterPro" id="IPR003140">
    <property type="entry name" value="PLipase/COase/thioEstase"/>
</dbReference>
<name>A0A3G6J2R1_9CORY</name>
<evidence type="ECO:0000259" key="2">
    <source>
        <dbReference type="Pfam" id="PF02230"/>
    </source>
</evidence>
<evidence type="ECO:0000256" key="1">
    <source>
        <dbReference type="ARBA" id="ARBA00022729"/>
    </source>
</evidence>
<feature type="domain" description="Phospholipase/carboxylesterase/thioesterase" evidence="2">
    <location>
        <begin position="96"/>
        <end position="171"/>
    </location>
</feature>
<organism evidence="3 4">
    <name type="scientific">Corynebacterium gerontici</name>
    <dbReference type="NCBI Taxonomy" id="2079234"/>
    <lineage>
        <taxon>Bacteria</taxon>
        <taxon>Bacillati</taxon>
        <taxon>Actinomycetota</taxon>
        <taxon>Actinomycetes</taxon>
        <taxon>Mycobacteriales</taxon>
        <taxon>Corynebacteriaceae</taxon>
        <taxon>Corynebacterium</taxon>
    </lineage>
</organism>
<keyword evidence="4" id="KW-1185">Reference proteome</keyword>
<sequence>MKLESIEVLGRACHVIRPVRPTGDVVIVLHGSRQSGKVIRRFSAEGFDDLAKAGWAVCYPDGVARHWNDDRVHLREKTRDQGTDDLQFLKAVFASQQAKRCFAVGFSNGGIMTLSLLYRAPGLLSGAALLSAPHPAEENWRCWDAQSEWVPTPLLCQHGLEDPIVAFEGGKAGMPGQDRGELMGFWDSCALLSRLNGSGASLEALALAGQGHVIPTPNPVRSPLLGPASGKHDVPQAVRRFFLSL</sequence>
<dbReference type="InterPro" id="IPR029058">
    <property type="entry name" value="AB_hydrolase_fold"/>
</dbReference>
<dbReference type="SUPFAM" id="SSF53474">
    <property type="entry name" value="alpha/beta-Hydrolases"/>
    <property type="match status" value="1"/>
</dbReference>
<gene>
    <name evidence="3" type="ORF">CGERO_01780</name>
</gene>
<dbReference type="KEGG" id="cgk:CGERO_01780"/>
<dbReference type="PANTHER" id="PTHR43037:SF1">
    <property type="entry name" value="BLL1128 PROTEIN"/>
    <property type="match status" value="1"/>
</dbReference>
<dbReference type="EMBL" id="CP033897">
    <property type="protein sequence ID" value="AZA10690.1"/>
    <property type="molecule type" value="Genomic_DNA"/>
</dbReference>
<evidence type="ECO:0000313" key="4">
    <source>
        <dbReference type="Proteomes" id="UP000271587"/>
    </source>
</evidence>
<keyword evidence="1" id="KW-0732">Signal</keyword>
<evidence type="ECO:0000313" key="3">
    <source>
        <dbReference type="EMBL" id="AZA10690.1"/>
    </source>
</evidence>
<protein>
    <submittedName>
        <fullName evidence="3">Phospholipase/Carboxylesterase</fullName>
    </submittedName>
</protein>
<dbReference type="RefSeq" id="WP_164470218.1">
    <property type="nucleotide sequence ID" value="NZ_CP033897.1"/>
</dbReference>
<reference evidence="3 4" key="1">
    <citation type="submission" date="2018-11" db="EMBL/GenBank/DDBJ databases">
        <authorList>
            <person name="Kleinhagauer T."/>
            <person name="Glaeser S.P."/>
            <person name="Spergser J."/>
            <person name="Ruckert C."/>
            <person name="Kaempfer P."/>
            <person name="Busse H.-J."/>
        </authorList>
    </citation>
    <scope>NUCLEOTIDE SEQUENCE [LARGE SCALE GENOMIC DNA]</scope>
    <source>
        <strain evidence="3 4">W8</strain>
    </source>
</reference>
<dbReference type="Proteomes" id="UP000271587">
    <property type="component" value="Chromosome"/>
</dbReference>
<dbReference type="Gene3D" id="3.40.50.1820">
    <property type="entry name" value="alpha/beta hydrolase"/>
    <property type="match status" value="1"/>
</dbReference>
<dbReference type="GO" id="GO:0016787">
    <property type="term" value="F:hydrolase activity"/>
    <property type="evidence" value="ECO:0007669"/>
    <property type="project" value="InterPro"/>
</dbReference>
<dbReference type="Pfam" id="PF02230">
    <property type="entry name" value="Abhydrolase_2"/>
    <property type="match status" value="1"/>
</dbReference>
<dbReference type="AlphaFoldDB" id="A0A3G6J2R1"/>
<dbReference type="PANTHER" id="PTHR43037">
    <property type="entry name" value="UNNAMED PRODUCT-RELATED"/>
    <property type="match status" value="1"/>
</dbReference>